<dbReference type="EMBL" id="HBHK01009259">
    <property type="protein sequence ID" value="CAD9677272.1"/>
    <property type="molecule type" value="Transcribed_RNA"/>
</dbReference>
<feature type="region of interest" description="Disordered" evidence="1">
    <location>
        <begin position="805"/>
        <end position="824"/>
    </location>
</feature>
<gene>
    <name evidence="2" type="ORF">QSP1433_LOCUS5728</name>
</gene>
<feature type="compositionally biased region" description="Acidic residues" evidence="1">
    <location>
        <begin position="812"/>
        <end position="821"/>
    </location>
</feature>
<name>A0A7S2RPZ3_9STRA</name>
<reference evidence="2" key="1">
    <citation type="submission" date="2021-01" db="EMBL/GenBank/DDBJ databases">
        <authorList>
            <person name="Corre E."/>
            <person name="Pelletier E."/>
            <person name="Niang G."/>
            <person name="Scheremetjew M."/>
            <person name="Finn R."/>
            <person name="Kale V."/>
            <person name="Holt S."/>
            <person name="Cochrane G."/>
            <person name="Meng A."/>
            <person name="Brown T."/>
            <person name="Cohen L."/>
        </authorList>
    </citation>
    <scope>NUCLEOTIDE SEQUENCE</scope>
    <source>
        <strain evidence="2">NY070348D</strain>
    </source>
</reference>
<protein>
    <submittedName>
        <fullName evidence="2">Uncharacterized protein</fullName>
    </submittedName>
</protein>
<feature type="compositionally biased region" description="Basic and acidic residues" evidence="1">
    <location>
        <begin position="40"/>
        <end position="56"/>
    </location>
</feature>
<feature type="region of interest" description="Disordered" evidence="1">
    <location>
        <begin position="978"/>
        <end position="1014"/>
    </location>
</feature>
<feature type="compositionally biased region" description="Polar residues" evidence="1">
    <location>
        <begin position="9"/>
        <end position="21"/>
    </location>
</feature>
<accession>A0A7S2RPZ3</accession>
<dbReference type="AlphaFoldDB" id="A0A7S2RPZ3"/>
<sequence length="1025" mass="117078">MKSDDEGQDVNTTASAENTNEGYDENIKSPMENVSEGQDENIKPDSEGQHEKVKTKEELKLESATVKIQAKLRAIFTMKHTLKKLSWGFKEKRLKLIGGILNTLSHRTDNSKIEGYEQLIRAISSDITYQDVCNEALTSESLCGIQLDLSSDNRNVRILAARFLCDFAHRHHGNSRLLCNMNGFTVGNVRVFAVSKKFQKQFHLWCKAQGTSPEGLSLKTFLAGIVQGTHSFHSRLHIPRAVERTNVRSSVYSYPKANYYDELDPRKTIIGVIIPDMPNITMREHERVQLGILKKIFERAAHEHGDAETLLNTLVPSVPMYVLLFTVKQNLDSIPFEFREYSKDPENIIKACGIKDSNVRKTLENRFRQAGDFWGKSALQLAARIGMNILWEQLASGYSQFVIENSLRRSWGNQVFHELEQVFQVIKSTEVSVPGPYVRRISLVNKLKECTSSALLVPELYWKLLGPLTDEDTTLSKELSHYARGVCKGFGLRNFVRGLEINNSRQYVKARWGNGICNWDWISWTEVLCKCREVVEPHCERELSLCPREAYAFSRTSTSHTNRRVCTLQRMLHSTDPGDRQAYIQKRAIQEELLVLCKAIACVSPSLTPIDIGIKLAPKRAPAIPKESESKVLAEKKEHGRTPIIRGLVSESVKKSQGASLSKVENANKRHKALHLAQIEASGKRRCEHEKRLRAIKKHQEEAERRAEQLQQKMHLKWAQEKIELDIRKKAQLHSRCSIIKNGIVHRHFRDKPLRRPTSSYQIRRSVETGEVTPAQQRSRMKSFDSVLRIRNRLALRGEKEVFDDNTCPGDEQIDEQDSDDERVNRDESIEKLIQVSTPMLALNAVKGAARSRPHSAKVRRPLRITKPKALDRIIREDYTAHGKKEVEYYKVGGCFMESKDVQRVTKRFYESEVAKLCRKFEKSKMSSRTSAIVAQHLYAKRIVEARMGGELDREVKLDILAELQVDNVLKPLKRFVGNREDSDDEDPFLDDTKPKPTPPTSPPKDVRVSVAVKNRRLVRGTEGK</sequence>
<evidence type="ECO:0000256" key="1">
    <source>
        <dbReference type="SAM" id="MobiDB-lite"/>
    </source>
</evidence>
<feature type="region of interest" description="Disordered" evidence="1">
    <location>
        <begin position="1"/>
        <end position="56"/>
    </location>
</feature>
<organism evidence="2">
    <name type="scientific">Mucochytrium quahogii</name>
    <dbReference type="NCBI Taxonomy" id="96639"/>
    <lineage>
        <taxon>Eukaryota</taxon>
        <taxon>Sar</taxon>
        <taxon>Stramenopiles</taxon>
        <taxon>Bigyra</taxon>
        <taxon>Labyrinthulomycetes</taxon>
        <taxon>Thraustochytrida</taxon>
        <taxon>Thraustochytriidae</taxon>
        <taxon>Mucochytrium</taxon>
    </lineage>
</organism>
<evidence type="ECO:0000313" key="2">
    <source>
        <dbReference type="EMBL" id="CAD9677272.1"/>
    </source>
</evidence>
<proteinExistence type="predicted"/>